<dbReference type="EMBL" id="FXYZ01000010">
    <property type="protein sequence ID" value="SMX89398.1"/>
    <property type="molecule type" value="Genomic_DNA"/>
</dbReference>
<reference evidence="4 5" key="1">
    <citation type="submission" date="2017-03" db="EMBL/GenBank/DDBJ databases">
        <authorList>
            <person name="Afonso C.L."/>
            <person name="Miller P.J."/>
            <person name="Scott M.A."/>
            <person name="Spackman E."/>
            <person name="Goraichik I."/>
            <person name="Dimitrov K.M."/>
            <person name="Suarez D.L."/>
            <person name="Swayne D.E."/>
        </authorList>
    </citation>
    <scope>NUCLEOTIDE SEQUENCE [LARGE SCALE GENOMIC DNA]</scope>
    <source>
        <strain evidence="3">6</strain>
        <strain evidence="5">6(3)</strain>
        <strain evidence="2">8</strain>
        <strain evidence="4">8(6)</strain>
    </source>
</reference>
<dbReference type="Proteomes" id="UP000234300">
    <property type="component" value="Unassembled WGS sequence"/>
</dbReference>
<evidence type="ECO:0000313" key="2">
    <source>
        <dbReference type="EMBL" id="SMX73489.1"/>
    </source>
</evidence>
<organism evidence="2 4">
    <name type="scientific">Brevibacterium aurantiacum</name>
    <dbReference type="NCBI Taxonomy" id="273384"/>
    <lineage>
        <taxon>Bacteria</taxon>
        <taxon>Bacillati</taxon>
        <taxon>Actinomycetota</taxon>
        <taxon>Actinomycetes</taxon>
        <taxon>Micrococcales</taxon>
        <taxon>Brevibacteriaceae</taxon>
        <taxon>Brevibacterium</taxon>
    </lineage>
</organism>
<name>A0A2H1IE48_BREAU</name>
<dbReference type="Proteomes" id="UP000234327">
    <property type="component" value="Unassembled WGS sequence"/>
</dbReference>
<dbReference type="EMBL" id="FXZI01000001">
    <property type="protein sequence ID" value="SMX73489.1"/>
    <property type="molecule type" value="Genomic_DNA"/>
</dbReference>
<evidence type="ECO:0000313" key="4">
    <source>
        <dbReference type="Proteomes" id="UP000234300"/>
    </source>
</evidence>
<dbReference type="AlphaFoldDB" id="A0A2H1IE48"/>
<accession>A0A2H1IE48</accession>
<proteinExistence type="predicted"/>
<evidence type="ECO:0000256" key="1">
    <source>
        <dbReference type="SAM" id="MobiDB-lite"/>
    </source>
</evidence>
<feature type="region of interest" description="Disordered" evidence="1">
    <location>
        <begin position="451"/>
        <end position="495"/>
    </location>
</feature>
<sequence length="495" mass="52703">MSRGAEDFLSFYMRAHCNLHRTAALGWAGCPWSLYPSRTPRDPLDGWQGSHIRRRDMVASLALLVMQQAADGVTTTFLTVSPTLPAGSGASRTGAALLALQELVTRIRALPGPWGRMVGTLTVPISQPGTDAWTARPHLQIAVPAALVPTIRDTWDDLASLYDVTRGPDPDAVHSSLIDPDDPDGIAALGVYFGQNDEVLPPTSEGKAWSLTAVARHGAEIGAAGDWAEARVWLDPWAETQAAITAASAVPGPVTTRTTRAAAAHIAAGIGLEGATARADAGRIAAGMLALRPLVTSMSQSAPEDLLNRWRAAEHNTPASETEEARVMEEAMEPRGDASLIPAADTECGEGSNVPLETSSTSDVQVETTSAARPCKTWGNSSRPVEVRLHAGQLARTVLTALMTVVVSAGRVLVAMLQHCRVRGRHRVRVVAPASRKEKCVHAAATSTRITRVPWGNAPHPEEVRPRARSPPTPPRSRCLPRTDEHPGRPLTPVP</sequence>
<gene>
    <name evidence="3" type="ORF">BAURA63_02503</name>
    <name evidence="2" type="ORF">BAURA86_00546</name>
</gene>
<feature type="compositionally biased region" description="Polar residues" evidence="1">
    <location>
        <begin position="355"/>
        <end position="371"/>
    </location>
</feature>
<evidence type="ECO:0000313" key="5">
    <source>
        <dbReference type="Proteomes" id="UP000234327"/>
    </source>
</evidence>
<feature type="region of interest" description="Disordered" evidence="1">
    <location>
        <begin position="347"/>
        <end position="371"/>
    </location>
</feature>
<protein>
    <submittedName>
        <fullName evidence="2">Uncharacterized protein</fullName>
    </submittedName>
</protein>
<evidence type="ECO:0000313" key="3">
    <source>
        <dbReference type="EMBL" id="SMX89398.1"/>
    </source>
</evidence>